<accession>A0ABQ6X7P6</accession>
<organism evidence="2 3">
    <name type="scientific">Vreelandella piezotolerans</name>
    <dbReference type="NCBI Taxonomy" id="2609667"/>
    <lineage>
        <taxon>Bacteria</taxon>
        <taxon>Pseudomonadati</taxon>
        <taxon>Pseudomonadota</taxon>
        <taxon>Gammaproteobacteria</taxon>
        <taxon>Oceanospirillales</taxon>
        <taxon>Halomonadaceae</taxon>
        <taxon>Vreelandella</taxon>
    </lineage>
</organism>
<reference evidence="2 3" key="1">
    <citation type="submission" date="2019-09" db="EMBL/GenBank/DDBJ databases">
        <title>The Halomonas whole genome shotgun (WGS).</title>
        <authorList>
            <person name="Xie Z."/>
        </authorList>
    </citation>
    <scope>NUCLEOTIDE SEQUENCE [LARGE SCALE GENOMIC DNA]</scope>
    <source>
        <strain evidence="2 3">NBT06E8</strain>
    </source>
</reference>
<feature type="region of interest" description="Disordered" evidence="1">
    <location>
        <begin position="87"/>
        <end position="112"/>
    </location>
</feature>
<gene>
    <name evidence="2" type="ORF">F1978_11330</name>
</gene>
<name>A0ABQ6X7P6_9GAMM</name>
<keyword evidence="3" id="KW-1185">Reference proteome</keyword>
<sequence>MTQEVTRRHYLDAMGITSWASRYQLPNALPTDVCEWQDAPAKAAPRERLQALLDDAPARQPSRQPGRESDLAPKVAASPSAVKALLGQPTPTEQVSQPEASTELEPTTQVERAEPLTFSLSCACIDGRWLSLCEGEISAVEQQLLANMLRAAGIGHGELPAVIHFTWPPMATAFEPEEPLEEAQEGVAAFIAGAVSRQGWQLEQVLWWGAESATPDLERVIALDGGHSETLALPVWQGPSLAALTQDANAKRALWPRLVALGKQWGDA</sequence>
<dbReference type="RefSeq" id="WP_153843432.1">
    <property type="nucleotide sequence ID" value="NZ_CP048602.1"/>
</dbReference>
<proteinExistence type="predicted"/>
<feature type="region of interest" description="Disordered" evidence="1">
    <location>
        <begin position="52"/>
        <end position="75"/>
    </location>
</feature>
<dbReference type="EMBL" id="VWRT01000011">
    <property type="protein sequence ID" value="KAE8438033.1"/>
    <property type="molecule type" value="Genomic_DNA"/>
</dbReference>
<feature type="compositionally biased region" description="Polar residues" evidence="1">
    <location>
        <begin position="89"/>
        <end position="110"/>
    </location>
</feature>
<comment type="caution">
    <text evidence="2">The sequence shown here is derived from an EMBL/GenBank/DDBJ whole genome shotgun (WGS) entry which is preliminary data.</text>
</comment>
<evidence type="ECO:0000313" key="2">
    <source>
        <dbReference type="EMBL" id="KAE8438033.1"/>
    </source>
</evidence>
<protein>
    <submittedName>
        <fullName evidence="2">Uncharacterized protein</fullName>
    </submittedName>
</protein>
<evidence type="ECO:0000313" key="3">
    <source>
        <dbReference type="Proteomes" id="UP000466130"/>
    </source>
</evidence>
<dbReference type="Proteomes" id="UP000466130">
    <property type="component" value="Unassembled WGS sequence"/>
</dbReference>
<evidence type="ECO:0000256" key="1">
    <source>
        <dbReference type="SAM" id="MobiDB-lite"/>
    </source>
</evidence>